<accession>A0A1I4UQJ2</accession>
<dbReference type="InterPro" id="IPR007172">
    <property type="entry name" value="DUF374"/>
</dbReference>
<evidence type="ECO:0000313" key="3">
    <source>
        <dbReference type="Proteomes" id="UP000199611"/>
    </source>
</evidence>
<feature type="domain" description="DUF374" evidence="1">
    <location>
        <begin position="69"/>
        <end position="137"/>
    </location>
</feature>
<dbReference type="OrthoDB" id="9810508at2"/>
<proteinExistence type="predicted"/>
<dbReference type="Pfam" id="PF04028">
    <property type="entry name" value="DUF374"/>
    <property type="match status" value="1"/>
</dbReference>
<dbReference type="AlphaFoldDB" id="A0A1I4UQJ2"/>
<keyword evidence="3" id="KW-1185">Reference proteome</keyword>
<dbReference type="STRING" id="39841.SAMN05660836_01936"/>
<dbReference type="EMBL" id="FOUU01000006">
    <property type="protein sequence ID" value="SFM91232.1"/>
    <property type="molecule type" value="Genomic_DNA"/>
</dbReference>
<name>A0A1I4UQJ2_9BACT</name>
<reference evidence="2 3" key="1">
    <citation type="submission" date="2016-10" db="EMBL/GenBank/DDBJ databases">
        <authorList>
            <person name="de Groot N.N."/>
        </authorList>
    </citation>
    <scope>NUCLEOTIDE SEQUENCE [LARGE SCALE GENOMIC DNA]</scope>
    <source>
        <strain evidence="2 3">DSM 9990</strain>
    </source>
</reference>
<dbReference type="Proteomes" id="UP000199611">
    <property type="component" value="Unassembled WGS sequence"/>
</dbReference>
<organism evidence="2 3">
    <name type="scientific">Thermodesulforhabdus norvegica</name>
    <dbReference type="NCBI Taxonomy" id="39841"/>
    <lineage>
        <taxon>Bacteria</taxon>
        <taxon>Pseudomonadati</taxon>
        <taxon>Thermodesulfobacteriota</taxon>
        <taxon>Syntrophobacteria</taxon>
        <taxon>Syntrophobacterales</taxon>
        <taxon>Thermodesulforhabdaceae</taxon>
        <taxon>Thermodesulforhabdus</taxon>
    </lineage>
</organism>
<protein>
    <recommendedName>
        <fullName evidence="1">DUF374 domain-containing protein</fullName>
    </recommendedName>
</protein>
<gene>
    <name evidence="2" type="ORF">SAMN05660836_01936</name>
</gene>
<dbReference type="CDD" id="cd07983">
    <property type="entry name" value="LPLAT_DUF374-like"/>
    <property type="match status" value="1"/>
</dbReference>
<dbReference type="RefSeq" id="WP_093395361.1">
    <property type="nucleotide sequence ID" value="NZ_FOUU01000006.1"/>
</dbReference>
<sequence length="226" mass="24962">MPTPRPIKKFFRDEKILNGGALMAEKVASLWLRSCNFTVLGKEIAEVIEDAGIPVLVTTWHCGLLPVLYFFRHRRTVVMVSSSRDGDWISSIVERWGYATVRGSSGRQGRSATRRMLQYLSLGYYGGLIADGSRGPARVAQKGVLFISSISGVPIVPVGVGIYPKLTLPTWDRMLLPLPFSRVVITIGPLINLGKVNKNRDTAELTHTLNRLFAVADRVARSAVLQ</sequence>
<evidence type="ECO:0000313" key="2">
    <source>
        <dbReference type="EMBL" id="SFM91232.1"/>
    </source>
</evidence>
<evidence type="ECO:0000259" key="1">
    <source>
        <dbReference type="Pfam" id="PF04028"/>
    </source>
</evidence>